<dbReference type="STRING" id="526224.Bmur_2799"/>
<dbReference type="InterPro" id="IPR025641">
    <property type="entry name" value="DUF4340"/>
</dbReference>
<organism evidence="3 4">
    <name type="scientific">Brachyspira murdochii (strain ATCC 51284 / DSM 12563 / 56-150)</name>
    <name type="common">Serpulina murdochii</name>
    <dbReference type="NCBI Taxonomy" id="526224"/>
    <lineage>
        <taxon>Bacteria</taxon>
        <taxon>Pseudomonadati</taxon>
        <taxon>Spirochaetota</taxon>
        <taxon>Spirochaetia</taxon>
        <taxon>Brachyspirales</taxon>
        <taxon>Brachyspiraceae</taxon>
        <taxon>Brachyspira</taxon>
    </lineage>
</organism>
<dbReference type="AlphaFoldDB" id="D5U7S0"/>
<dbReference type="KEGG" id="brm:Bmur_2799"/>
<evidence type="ECO:0000259" key="2">
    <source>
        <dbReference type="Pfam" id="PF14238"/>
    </source>
</evidence>
<dbReference type="Proteomes" id="UP000001915">
    <property type="component" value="Chromosome"/>
</dbReference>
<evidence type="ECO:0000313" key="3">
    <source>
        <dbReference type="EMBL" id="ADG72866.1"/>
    </source>
</evidence>
<sequence>MNQNITKKYITLSSIIAVLIIILIAVILLKNKGYSLPTLKAINSNISEIIINRGANEAISIKYNDNKWTVNDKYNADNSLIEAMTNALNIIQPVEIVSRGDDEAILKYKLSDDEVLSVEAFDSSSKNVRNIKFGMKSAFGNSVYAKINNDKNIYLLGNTSSNPKDIFDKNENDLINKTISKIKNDDIENITIEYNNNAYTLEKPKDNTNNVWIKTWNNTEVKANDVYTSIFTLANLNADGLITNENINKNDALYKINIKTSDNNNKTYEILNKLDDNNYEIVKNNDNNRYYMTESSFNTFIEAINNITK</sequence>
<dbReference type="Pfam" id="PF14238">
    <property type="entry name" value="DUF4340"/>
    <property type="match status" value="1"/>
</dbReference>
<evidence type="ECO:0000313" key="4">
    <source>
        <dbReference type="Proteomes" id="UP000001915"/>
    </source>
</evidence>
<keyword evidence="1" id="KW-0472">Membrane</keyword>
<gene>
    <name evidence="3" type="ordered locus">Bmur_2799</name>
</gene>
<dbReference type="RefSeq" id="WP_013115202.1">
    <property type="nucleotide sequence ID" value="NC_014150.1"/>
</dbReference>
<dbReference type="OrthoDB" id="306416at2"/>
<feature type="transmembrane region" description="Helical" evidence="1">
    <location>
        <begin position="9"/>
        <end position="29"/>
    </location>
</feature>
<keyword evidence="1" id="KW-1133">Transmembrane helix</keyword>
<evidence type="ECO:0000256" key="1">
    <source>
        <dbReference type="SAM" id="Phobius"/>
    </source>
</evidence>
<accession>D5U7S0</accession>
<feature type="domain" description="DUF4340" evidence="2">
    <location>
        <begin position="68"/>
        <end position="245"/>
    </location>
</feature>
<proteinExistence type="predicted"/>
<protein>
    <recommendedName>
        <fullName evidence="2">DUF4340 domain-containing protein</fullName>
    </recommendedName>
</protein>
<dbReference type="EMBL" id="CP001959">
    <property type="protein sequence ID" value="ADG72866.1"/>
    <property type="molecule type" value="Genomic_DNA"/>
</dbReference>
<dbReference type="HOGENOM" id="CLU_902151_0_0_12"/>
<reference evidence="3 4" key="1">
    <citation type="journal article" date="2010" name="Stand. Genomic Sci.">
        <title>Complete genome sequence of Brachyspira murdochii type strain (56-150).</title>
        <authorList>
            <person name="Pati A."/>
            <person name="Sikorski J."/>
            <person name="Gronow S."/>
            <person name="Munk C."/>
            <person name="Lapidus A."/>
            <person name="Copeland A."/>
            <person name="Glavina Del Tio T."/>
            <person name="Nolan M."/>
            <person name="Lucas S."/>
            <person name="Chen F."/>
            <person name="Tice H."/>
            <person name="Cheng J.F."/>
            <person name="Han C."/>
            <person name="Detter J.C."/>
            <person name="Bruce D."/>
            <person name="Tapia R."/>
            <person name="Goodwin L."/>
            <person name="Pitluck S."/>
            <person name="Liolios K."/>
            <person name="Ivanova N."/>
            <person name="Mavromatis K."/>
            <person name="Mikhailova N."/>
            <person name="Chen A."/>
            <person name="Palaniappan K."/>
            <person name="Land M."/>
            <person name="Hauser L."/>
            <person name="Chang Y.J."/>
            <person name="Jeffries C.D."/>
            <person name="Spring S."/>
            <person name="Rohde M."/>
            <person name="Goker M."/>
            <person name="Bristow J."/>
            <person name="Eisen J.A."/>
            <person name="Markowitz V."/>
            <person name="Hugenholtz P."/>
            <person name="Kyrpides N.C."/>
            <person name="Klenk H.P."/>
        </authorList>
    </citation>
    <scope>NUCLEOTIDE SEQUENCE [LARGE SCALE GENOMIC DNA]</scope>
    <source>
        <strain evidence="4">ATCC 51284 / DSM 12563 / 56-150</strain>
    </source>
</reference>
<name>D5U7S0_BRAM5</name>
<keyword evidence="1" id="KW-0812">Transmembrane</keyword>